<keyword evidence="2" id="KW-1185">Reference proteome</keyword>
<reference evidence="1 2" key="1">
    <citation type="journal article" date="2020" name="IScience">
        <title>Genome Sequencing of the Endangered Kingdonia uniflora (Circaeasteraceae, Ranunculales) Reveals Potential Mechanisms of Evolutionary Specialization.</title>
        <authorList>
            <person name="Sun Y."/>
            <person name="Deng T."/>
            <person name="Zhang A."/>
            <person name="Moore M.J."/>
            <person name="Landis J.B."/>
            <person name="Lin N."/>
            <person name="Zhang H."/>
            <person name="Zhang X."/>
            <person name="Huang J."/>
            <person name="Zhang X."/>
            <person name="Sun H."/>
            <person name="Wang H."/>
        </authorList>
    </citation>
    <scope>NUCLEOTIDE SEQUENCE [LARGE SCALE GENOMIC DNA]</scope>
    <source>
        <strain evidence="1">TB1705</strain>
        <tissue evidence="1">Leaf</tissue>
    </source>
</reference>
<dbReference type="EMBL" id="JACGCM010001165">
    <property type="protein sequence ID" value="KAF6160246.1"/>
    <property type="molecule type" value="Genomic_DNA"/>
</dbReference>
<proteinExistence type="predicted"/>
<sequence length="158" mass="18177">MIRSAITGFSQLLEYWFYEYCGVGHPIVKEEDKFLAYPYLIDHQIIEMITWRPWLEYAMSELDDIRIASFQSRKRMPLQVPNKNCEYYLGDRCWRQLTGTAGEERETYASYWADQTVEAGHLLTNSQRMGNIDLSGPSALRAGITPVVITSASVHSLS</sequence>
<accession>A0A7J7MZE2</accession>
<protein>
    <submittedName>
        <fullName evidence="1">Uncharacterized protein</fullName>
    </submittedName>
</protein>
<name>A0A7J7MZE2_9MAGN</name>
<dbReference type="Proteomes" id="UP000541444">
    <property type="component" value="Unassembled WGS sequence"/>
</dbReference>
<comment type="caution">
    <text evidence="1">The sequence shown here is derived from an EMBL/GenBank/DDBJ whole genome shotgun (WGS) entry which is preliminary data.</text>
</comment>
<gene>
    <name evidence="1" type="ORF">GIB67_019015</name>
</gene>
<evidence type="ECO:0000313" key="1">
    <source>
        <dbReference type="EMBL" id="KAF6160246.1"/>
    </source>
</evidence>
<organism evidence="1 2">
    <name type="scientific">Kingdonia uniflora</name>
    <dbReference type="NCBI Taxonomy" id="39325"/>
    <lineage>
        <taxon>Eukaryota</taxon>
        <taxon>Viridiplantae</taxon>
        <taxon>Streptophyta</taxon>
        <taxon>Embryophyta</taxon>
        <taxon>Tracheophyta</taxon>
        <taxon>Spermatophyta</taxon>
        <taxon>Magnoliopsida</taxon>
        <taxon>Ranunculales</taxon>
        <taxon>Circaeasteraceae</taxon>
        <taxon>Kingdonia</taxon>
    </lineage>
</organism>
<evidence type="ECO:0000313" key="2">
    <source>
        <dbReference type="Proteomes" id="UP000541444"/>
    </source>
</evidence>
<dbReference type="AlphaFoldDB" id="A0A7J7MZE2"/>